<dbReference type="PANTHER" id="PTHR21137">
    <property type="entry name" value="ODORANT RECEPTOR"/>
    <property type="match status" value="1"/>
</dbReference>
<evidence type="ECO:0000256" key="8">
    <source>
        <dbReference type="ARBA" id="ARBA00023170"/>
    </source>
</evidence>
<organism evidence="11 12">
    <name type="scientific">Brassicogethes aeneus</name>
    <name type="common">Rape pollen beetle</name>
    <name type="synonym">Meligethes aeneus</name>
    <dbReference type="NCBI Taxonomy" id="1431903"/>
    <lineage>
        <taxon>Eukaryota</taxon>
        <taxon>Metazoa</taxon>
        <taxon>Ecdysozoa</taxon>
        <taxon>Arthropoda</taxon>
        <taxon>Hexapoda</taxon>
        <taxon>Insecta</taxon>
        <taxon>Pterygota</taxon>
        <taxon>Neoptera</taxon>
        <taxon>Endopterygota</taxon>
        <taxon>Coleoptera</taxon>
        <taxon>Polyphaga</taxon>
        <taxon>Cucujiformia</taxon>
        <taxon>Nitidulidae</taxon>
        <taxon>Meligethinae</taxon>
        <taxon>Brassicogethes</taxon>
    </lineage>
</organism>
<keyword evidence="8" id="KW-0675">Receptor</keyword>
<accession>A0A9P0BF69</accession>
<feature type="transmembrane region" description="Helical" evidence="10">
    <location>
        <begin position="112"/>
        <end position="134"/>
    </location>
</feature>
<reference evidence="11" key="1">
    <citation type="submission" date="2021-12" db="EMBL/GenBank/DDBJ databases">
        <authorList>
            <person name="King R."/>
        </authorList>
    </citation>
    <scope>NUCLEOTIDE SEQUENCE</scope>
</reference>
<evidence type="ECO:0000256" key="7">
    <source>
        <dbReference type="ARBA" id="ARBA00023136"/>
    </source>
</evidence>
<evidence type="ECO:0000256" key="3">
    <source>
        <dbReference type="ARBA" id="ARBA00022606"/>
    </source>
</evidence>
<keyword evidence="4 10" id="KW-0812">Transmembrane</keyword>
<evidence type="ECO:0008006" key="13">
    <source>
        <dbReference type="Google" id="ProtNLM"/>
    </source>
</evidence>
<dbReference type="PANTHER" id="PTHR21137:SF35">
    <property type="entry name" value="ODORANT RECEPTOR 19A-RELATED"/>
    <property type="match status" value="1"/>
</dbReference>
<dbReference type="GO" id="GO:0004984">
    <property type="term" value="F:olfactory receptor activity"/>
    <property type="evidence" value="ECO:0007669"/>
    <property type="project" value="InterPro"/>
</dbReference>
<keyword evidence="12" id="KW-1185">Reference proteome</keyword>
<evidence type="ECO:0000256" key="9">
    <source>
        <dbReference type="ARBA" id="ARBA00023224"/>
    </source>
</evidence>
<keyword evidence="9" id="KW-0807">Transducer</keyword>
<keyword evidence="3" id="KW-0716">Sensory transduction</keyword>
<comment type="subcellular location">
    <subcellularLocation>
        <location evidence="1">Cell membrane</location>
        <topology evidence="1">Multi-pass membrane protein</topology>
    </subcellularLocation>
</comment>
<keyword evidence="7 10" id="KW-0472">Membrane</keyword>
<name>A0A9P0BF69_BRAAE</name>
<evidence type="ECO:0000313" key="11">
    <source>
        <dbReference type="EMBL" id="CAH0561417.1"/>
    </source>
</evidence>
<dbReference type="EMBL" id="OV121138">
    <property type="protein sequence ID" value="CAH0561417.1"/>
    <property type="molecule type" value="Genomic_DNA"/>
</dbReference>
<keyword evidence="2" id="KW-1003">Cell membrane</keyword>
<evidence type="ECO:0000256" key="10">
    <source>
        <dbReference type="SAM" id="Phobius"/>
    </source>
</evidence>
<keyword evidence="6 10" id="KW-1133">Transmembrane helix</keyword>
<keyword evidence="5" id="KW-0552">Olfaction</keyword>
<evidence type="ECO:0000313" key="12">
    <source>
        <dbReference type="Proteomes" id="UP001154078"/>
    </source>
</evidence>
<dbReference type="AlphaFoldDB" id="A0A9P0BF69"/>
<evidence type="ECO:0000256" key="2">
    <source>
        <dbReference type="ARBA" id="ARBA00022475"/>
    </source>
</evidence>
<dbReference type="InterPro" id="IPR004117">
    <property type="entry name" value="7tm6_olfct_rcpt"/>
</dbReference>
<evidence type="ECO:0000256" key="1">
    <source>
        <dbReference type="ARBA" id="ARBA00004651"/>
    </source>
</evidence>
<sequence>MVLIAITSLSIVGQKIKEATESVFDSLLTCPWYLWNTGNKQILNIFLSNCVEPSTLSMSHIVLDYSFTVTCNICIITGLLQVDKMSKLCDETLKACRSFEEMDEKSQKHIKFVGNLTSILFVGVAILTQIHYYLFLPMHEDTKKIYFAYWFVEEYLWPFKRIFLFLYFLSISPTFYAGLAELLPVIYVVMQCYFQTRNLQNFIENISRDFDCNDLQLYDDKNYQKEIKKRLIFCVKYHQDIKKYGEVLKKVVKIQNFIILEF</sequence>
<feature type="transmembrane region" description="Helical" evidence="10">
    <location>
        <begin position="162"/>
        <end position="189"/>
    </location>
</feature>
<evidence type="ECO:0000256" key="5">
    <source>
        <dbReference type="ARBA" id="ARBA00022725"/>
    </source>
</evidence>
<gene>
    <name evidence="11" type="ORF">MELIAE_LOCUS10954</name>
</gene>
<dbReference type="GO" id="GO:0005549">
    <property type="term" value="F:odorant binding"/>
    <property type="evidence" value="ECO:0007669"/>
    <property type="project" value="InterPro"/>
</dbReference>
<dbReference type="GO" id="GO:0007165">
    <property type="term" value="P:signal transduction"/>
    <property type="evidence" value="ECO:0007669"/>
    <property type="project" value="UniProtKB-KW"/>
</dbReference>
<dbReference type="OrthoDB" id="6783644at2759"/>
<proteinExistence type="predicted"/>
<evidence type="ECO:0000256" key="4">
    <source>
        <dbReference type="ARBA" id="ARBA00022692"/>
    </source>
</evidence>
<evidence type="ECO:0000256" key="6">
    <source>
        <dbReference type="ARBA" id="ARBA00022989"/>
    </source>
</evidence>
<dbReference type="GO" id="GO:0005886">
    <property type="term" value="C:plasma membrane"/>
    <property type="evidence" value="ECO:0007669"/>
    <property type="project" value="UniProtKB-SubCell"/>
</dbReference>
<protein>
    <recommendedName>
        <fullName evidence="13">7tm 6 domain containing protein</fullName>
    </recommendedName>
</protein>
<dbReference type="Proteomes" id="UP001154078">
    <property type="component" value="Chromosome 7"/>
</dbReference>